<dbReference type="Proteomes" id="UP000233556">
    <property type="component" value="Unassembled WGS sequence"/>
</dbReference>
<gene>
    <name evidence="2" type="ORF">llap_20109</name>
</gene>
<keyword evidence="3" id="KW-1185">Reference proteome</keyword>
<feature type="transmembrane region" description="Helical" evidence="1">
    <location>
        <begin position="15"/>
        <end position="39"/>
    </location>
</feature>
<proteinExistence type="predicted"/>
<organism evidence="2 3">
    <name type="scientific">Limosa lapponica baueri</name>
    <dbReference type="NCBI Taxonomy" id="1758121"/>
    <lineage>
        <taxon>Eukaryota</taxon>
        <taxon>Metazoa</taxon>
        <taxon>Chordata</taxon>
        <taxon>Craniata</taxon>
        <taxon>Vertebrata</taxon>
        <taxon>Euteleostomi</taxon>
        <taxon>Archelosauria</taxon>
        <taxon>Archosauria</taxon>
        <taxon>Dinosauria</taxon>
        <taxon>Saurischia</taxon>
        <taxon>Theropoda</taxon>
        <taxon>Coelurosauria</taxon>
        <taxon>Aves</taxon>
        <taxon>Neognathae</taxon>
        <taxon>Neoaves</taxon>
        <taxon>Charadriiformes</taxon>
        <taxon>Scolopacidae</taxon>
        <taxon>Limosa</taxon>
    </lineage>
</organism>
<dbReference type="EMBL" id="KZ516684">
    <property type="protein sequence ID" value="PKU29588.1"/>
    <property type="molecule type" value="Genomic_DNA"/>
</dbReference>
<keyword evidence="1" id="KW-1133">Transmembrane helix</keyword>
<accession>A0A2I0T744</accession>
<reference evidence="3" key="1">
    <citation type="submission" date="2017-11" db="EMBL/GenBank/DDBJ databases">
        <authorList>
            <person name="Lima N.C."/>
            <person name="Parody-Merino A.M."/>
            <person name="Battley P.F."/>
            <person name="Fidler A.E."/>
            <person name="Prosdocimi F."/>
        </authorList>
    </citation>
    <scope>NUCLEOTIDE SEQUENCE [LARGE SCALE GENOMIC DNA]</scope>
</reference>
<evidence type="ECO:0000313" key="2">
    <source>
        <dbReference type="EMBL" id="PKU29588.1"/>
    </source>
</evidence>
<protein>
    <submittedName>
        <fullName evidence="2">Uncharacterized protein</fullName>
    </submittedName>
</protein>
<name>A0A2I0T744_LIMLA</name>
<keyword evidence="1" id="KW-0812">Transmembrane</keyword>
<reference evidence="3" key="2">
    <citation type="submission" date="2017-12" db="EMBL/GenBank/DDBJ databases">
        <title>Genome sequence of the Bar-tailed Godwit (Limosa lapponica baueri).</title>
        <authorList>
            <person name="Lima N.C.B."/>
            <person name="Parody-Merino A.M."/>
            <person name="Battley P.F."/>
            <person name="Fidler A.E."/>
            <person name="Prosdocimi F."/>
        </authorList>
    </citation>
    <scope>NUCLEOTIDE SEQUENCE [LARGE SCALE GENOMIC DNA]</scope>
</reference>
<keyword evidence="1" id="KW-0472">Membrane</keyword>
<dbReference type="AlphaFoldDB" id="A0A2I0T744"/>
<evidence type="ECO:0000313" key="3">
    <source>
        <dbReference type="Proteomes" id="UP000233556"/>
    </source>
</evidence>
<evidence type="ECO:0000256" key="1">
    <source>
        <dbReference type="SAM" id="Phobius"/>
    </source>
</evidence>
<sequence>MAAVIRLSFLRHCVVFVRLCAGFAEALVVGLMEVCAVAISRFETKIKERTDSLHMFDFYGCLSIIA</sequence>